<keyword evidence="3 5" id="KW-0067">ATP-binding</keyword>
<dbReference type="InterPro" id="IPR017871">
    <property type="entry name" value="ABC_transporter-like_CS"/>
</dbReference>
<dbReference type="InterPro" id="IPR051782">
    <property type="entry name" value="ABC_Transporter_VariousFunc"/>
</dbReference>
<dbReference type="SMART" id="SM00382">
    <property type="entry name" value="AAA"/>
    <property type="match status" value="1"/>
</dbReference>
<reference evidence="5 6" key="1">
    <citation type="submission" date="2018-10" db="EMBL/GenBank/DDBJ databases">
        <title>Genomic Encyclopedia of Type Strains, Phase IV (KMG-IV): sequencing the most valuable type-strain genomes for metagenomic binning, comparative biology and taxonomic classification.</title>
        <authorList>
            <person name="Goeker M."/>
        </authorList>
    </citation>
    <scope>NUCLEOTIDE SEQUENCE [LARGE SCALE GENOMIC DNA]</scope>
    <source>
        <strain evidence="5 6">DSM 22653</strain>
    </source>
</reference>
<dbReference type="GO" id="GO:0016887">
    <property type="term" value="F:ATP hydrolysis activity"/>
    <property type="evidence" value="ECO:0007669"/>
    <property type="project" value="InterPro"/>
</dbReference>
<dbReference type="CDD" id="cd03230">
    <property type="entry name" value="ABC_DR_subfamily_A"/>
    <property type="match status" value="1"/>
</dbReference>
<keyword evidence="1" id="KW-0813">Transport</keyword>
<dbReference type="OrthoDB" id="9775135at2"/>
<proteinExistence type="predicted"/>
<dbReference type="RefSeq" id="WP_121443576.1">
    <property type="nucleotide sequence ID" value="NZ_RBIJ01000001.1"/>
</dbReference>
<evidence type="ECO:0000256" key="1">
    <source>
        <dbReference type="ARBA" id="ARBA00022448"/>
    </source>
</evidence>
<feature type="domain" description="ABC transporter" evidence="4">
    <location>
        <begin position="2"/>
        <end position="217"/>
    </location>
</feature>
<dbReference type="InterPro" id="IPR027417">
    <property type="entry name" value="P-loop_NTPase"/>
</dbReference>
<dbReference type="InterPro" id="IPR003593">
    <property type="entry name" value="AAA+_ATPase"/>
</dbReference>
<accession>A0A660L751</accession>
<dbReference type="PROSITE" id="PS00211">
    <property type="entry name" value="ABC_TRANSPORTER_1"/>
    <property type="match status" value="1"/>
</dbReference>
<keyword evidence="2" id="KW-0547">Nucleotide-binding</keyword>
<evidence type="ECO:0000313" key="6">
    <source>
        <dbReference type="Proteomes" id="UP000267019"/>
    </source>
</evidence>
<comment type="caution">
    <text evidence="5">The sequence shown here is derived from an EMBL/GenBank/DDBJ whole genome shotgun (WGS) entry which is preliminary data.</text>
</comment>
<evidence type="ECO:0000256" key="2">
    <source>
        <dbReference type="ARBA" id="ARBA00022741"/>
    </source>
</evidence>
<dbReference type="GO" id="GO:0005524">
    <property type="term" value="F:ATP binding"/>
    <property type="evidence" value="ECO:0007669"/>
    <property type="project" value="UniProtKB-KW"/>
</dbReference>
<dbReference type="SUPFAM" id="SSF52540">
    <property type="entry name" value="P-loop containing nucleoside triphosphate hydrolases"/>
    <property type="match status" value="1"/>
</dbReference>
<dbReference type="Pfam" id="PF00005">
    <property type="entry name" value="ABC_tran"/>
    <property type="match status" value="1"/>
</dbReference>
<gene>
    <name evidence="5" type="ORF">C7438_0302</name>
</gene>
<evidence type="ECO:0000259" key="4">
    <source>
        <dbReference type="PROSITE" id="PS50893"/>
    </source>
</evidence>
<dbReference type="Proteomes" id="UP000267019">
    <property type="component" value="Unassembled WGS sequence"/>
</dbReference>
<evidence type="ECO:0000313" key="5">
    <source>
        <dbReference type="EMBL" id="RKQ88662.1"/>
    </source>
</evidence>
<dbReference type="PANTHER" id="PTHR42939">
    <property type="entry name" value="ABC TRANSPORTER ATP-BINDING PROTEIN ALBC-RELATED"/>
    <property type="match status" value="1"/>
</dbReference>
<dbReference type="AlphaFoldDB" id="A0A660L751"/>
<organism evidence="5 6">
    <name type="scientific">Brockia lithotrophica</name>
    <dbReference type="NCBI Taxonomy" id="933949"/>
    <lineage>
        <taxon>Bacteria</taxon>
        <taxon>Bacillati</taxon>
        <taxon>Bacillota</taxon>
        <taxon>Bacilli</taxon>
        <taxon>Bacillales</taxon>
        <taxon>Bacillales Family X. Incertae Sedis</taxon>
        <taxon>Brockia</taxon>
    </lineage>
</organism>
<evidence type="ECO:0000256" key="3">
    <source>
        <dbReference type="ARBA" id="ARBA00022840"/>
    </source>
</evidence>
<sequence length="219" mass="24051">MLEVRDLVAGYRRTPVVGPLSLSLKRGEVLVFVGPNGAGKSTLFRTLATLQRPLAGKVFLDGEPMERKTDRVFFLGERVEMPESLTGAEYLRVVSSLYGETADPEPYLRYAGVPAEALLRHLSQGQKRRVQLASALFVSRPLVYLLDDPSIGLDDVGAEELVPDLVRRLKGAGKITLVATRVAAIVERLRSFAAIVDMREISRVLPDTAALPTLEKPEK</sequence>
<dbReference type="PANTHER" id="PTHR42939:SF1">
    <property type="entry name" value="ABC TRANSPORTER ATP-BINDING PROTEIN ALBC-RELATED"/>
    <property type="match status" value="1"/>
</dbReference>
<dbReference type="Gene3D" id="3.40.50.300">
    <property type="entry name" value="P-loop containing nucleotide triphosphate hydrolases"/>
    <property type="match status" value="1"/>
</dbReference>
<dbReference type="PROSITE" id="PS50893">
    <property type="entry name" value="ABC_TRANSPORTER_2"/>
    <property type="match status" value="1"/>
</dbReference>
<keyword evidence="6" id="KW-1185">Reference proteome</keyword>
<dbReference type="EMBL" id="RBIJ01000001">
    <property type="protein sequence ID" value="RKQ88662.1"/>
    <property type="molecule type" value="Genomic_DNA"/>
</dbReference>
<protein>
    <submittedName>
        <fullName evidence="5">ABC-2 type transport system ATP-binding protein</fullName>
    </submittedName>
</protein>
<name>A0A660L751_9BACL</name>
<dbReference type="InterPro" id="IPR003439">
    <property type="entry name" value="ABC_transporter-like_ATP-bd"/>
</dbReference>